<accession>A0A368X7N3</accession>
<dbReference type="InterPro" id="IPR010183">
    <property type="entry name" value="Phage_lambda_Bet"/>
</dbReference>
<evidence type="ECO:0000313" key="2">
    <source>
        <dbReference type="EMBL" id="RCW64012.1"/>
    </source>
</evidence>
<comment type="caution">
    <text evidence="2">The sequence shown here is derived from an EMBL/GenBank/DDBJ whole genome shotgun (WGS) entry which is preliminary data.</text>
</comment>
<sequence>MTQLATTQKTNSNEKAKSLVIKMAERFGVDSEKFMTTLKSTAFKQRDGSEPTNEQMMALMVVADQYGLNPFTREIYAFPDKYNGIVPVVGVDGWSRIVNQHPQFDGVEFRFSENLIQMPQALNKAPEWIEAVMYRKDRSHPIVVREYLDECYKTGSRPGPWQTHPKRFLRHKTYIQGARIAFGFVGIYDQDEAENIIGNTIDNATGQVVSMTPSRPEYEMTEEKYESFIQTLIARGTAEGCWPSIYQLLDERFANNPARLQDAKRRISNAEFEALNAADMQSDGRRPAAGSSKGKAAKAKPSKEEAQPESQQVSPENPSESNADVQGSLDMG</sequence>
<evidence type="ECO:0000256" key="1">
    <source>
        <dbReference type="SAM" id="MobiDB-lite"/>
    </source>
</evidence>
<evidence type="ECO:0000313" key="3">
    <source>
        <dbReference type="Proteomes" id="UP000253647"/>
    </source>
</evidence>
<dbReference type="EMBL" id="QPJI01000016">
    <property type="protein sequence ID" value="RCW64012.1"/>
    <property type="molecule type" value="Genomic_DNA"/>
</dbReference>
<dbReference type="Pfam" id="PF03837">
    <property type="entry name" value="RecT"/>
    <property type="match status" value="1"/>
</dbReference>
<reference evidence="2 3" key="1">
    <citation type="submission" date="2018-07" db="EMBL/GenBank/DDBJ databases">
        <title>Freshwater and sediment microbial communities from various areas in North America, analyzing microbe dynamics in response to fracking.</title>
        <authorList>
            <person name="Lamendella R."/>
        </authorList>
    </citation>
    <scope>NUCLEOTIDE SEQUENCE [LARGE SCALE GENOMIC DNA]</scope>
    <source>
        <strain evidence="2 3">105B</strain>
    </source>
</reference>
<feature type="region of interest" description="Disordered" evidence="1">
    <location>
        <begin position="278"/>
        <end position="332"/>
    </location>
</feature>
<dbReference type="Proteomes" id="UP000253647">
    <property type="component" value="Unassembled WGS sequence"/>
</dbReference>
<dbReference type="InterPro" id="IPR018330">
    <property type="entry name" value="RecT_fam"/>
</dbReference>
<protein>
    <submittedName>
        <fullName evidence="2">Phage recombination protein Bet</fullName>
    </submittedName>
</protein>
<dbReference type="GO" id="GO:0006310">
    <property type="term" value="P:DNA recombination"/>
    <property type="evidence" value="ECO:0007669"/>
    <property type="project" value="InterPro"/>
</dbReference>
<gene>
    <name evidence="2" type="ORF">DET61_11653</name>
</gene>
<dbReference type="NCBIfam" id="TIGR01913">
    <property type="entry name" value="bet_lambda"/>
    <property type="match status" value="1"/>
</dbReference>
<dbReference type="RefSeq" id="WP_114435131.1">
    <property type="nucleotide sequence ID" value="NZ_QPJI01000016.1"/>
</dbReference>
<name>A0A368X7N3_MARNT</name>
<dbReference type="GO" id="GO:0003677">
    <property type="term" value="F:DNA binding"/>
    <property type="evidence" value="ECO:0007669"/>
    <property type="project" value="InterPro"/>
</dbReference>
<feature type="compositionally biased region" description="Polar residues" evidence="1">
    <location>
        <begin position="308"/>
        <end position="325"/>
    </location>
</feature>
<dbReference type="AlphaFoldDB" id="A0A368X7N3"/>
<organism evidence="2 3">
    <name type="scientific">Marinobacter nauticus</name>
    <name type="common">Marinobacter hydrocarbonoclasticus</name>
    <name type="synonym">Marinobacter aquaeolei</name>
    <dbReference type="NCBI Taxonomy" id="2743"/>
    <lineage>
        <taxon>Bacteria</taxon>
        <taxon>Pseudomonadati</taxon>
        <taxon>Pseudomonadota</taxon>
        <taxon>Gammaproteobacteria</taxon>
        <taxon>Pseudomonadales</taxon>
        <taxon>Marinobacteraceae</taxon>
        <taxon>Marinobacter</taxon>
    </lineage>
</organism>
<proteinExistence type="predicted"/>